<dbReference type="Proteomes" id="UP000249818">
    <property type="component" value="Chromosome BARAN1"/>
</dbReference>
<name>A0A2X3KIG7_9BACT</name>
<dbReference type="PANTHER" id="PTHR42942:SF1">
    <property type="entry name" value="ALKYLTRANSFERASE-LIKE PROTEIN 1"/>
    <property type="match status" value="1"/>
</dbReference>
<dbReference type="Gene3D" id="1.10.10.10">
    <property type="entry name" value="Winged helix-like DNA-binding domain superfamily/Winged helix DNA-binding domain"/>
    <property type="match status" value="1"/>
</dbReference>
<sequence length="97" mass="10670">MNELYARIYDLIRHIPPGRVATYGDIGAWAGCGARTVGYALAALRGRMEPPVPWQRVINADGACSLGEEQQRFLEEEGVVFGPDGRTDLAFFSWDGP</sequence>
<dbReference type="AlphaFoldDB" id="A0A2X3KIG7"/>
<dbReference type="SUPFAM" id="SSF46767">
    <property type="entry name" value="Methylated DNA-protein cysteine methyltransferase, C-terminal domain"/>
    <property type="match status" value="1"/>
</dbReference>
<evidence type="ECO:0000256" key="1">
    <source>
        <dbReference type="ARBA" id="ARBA00022763"/>
    </source>
</evidence>
<evidence type="ECO:0000259" key="2">
    <source>
        <dbReference type="Pfam" id="PF01035"/>
    </source>
</evidence>
<dbReference type="EMBL" id="LS483254">
    <property type="protein sequence ID" value="SQD92142.1"/>
    <property type="molecule type" value="Genomic_DNA"/>
</dbReference>
<dbReference type="OrthoDB" id="9132167at2"/>
<dbReference type="InterPro" id="IPR036217">
    <property type="entry name" value="MethylDNA_cys_MeTrfase_DNAb"/>
</dbReference>
<dbReference type="InterPro" id="IPR036388">
    <property type="entry name" value="WH-like_DNA-bd_sf"/>
</dbReference>
<dbReference type="InterPro" id="IPR014048">
    <property type="entry name" value="MethylDNA_cys_MeTrfase_DNA-bd"/>
</dbReference>
<dbReference type="RefSeq" id="WP_122030407.1">
    <property type="nucleotide sequence ID" value="NZ_LS483254.1"/>
</dbReference>
<dbReference type="PANTHER" id="PTHR42942">
    <property type="entry name" value="6-O-METHYLGUANINE DNA METHYLTRANSFERASE"/>
    <property type="match status" value="1"/>
</dbReference>
<proteinExistence type="predicted"/>
<evidence type="ECO:0000313" key="4">
    <source>
        <dbReference type="Proteomes" id="UP000249818"/>
    </source>
</evidence>
<dbReference type="Pfam" id="PF01035">
    <property type="entry name" value="DNA_binding_1"/>
    <property type="match status" value="1"/>
</dbReference>
<gene>
    <name evidence="3" type="ORF">BARAN1_0117</name>
</gene>
<feature type="domain" description="Methylated-DNA-[protein]-cysteine S-methyltransferase DNA binding" evidence="2">
    <location>
        <begin position="4"/>
        <end position="79"/>
    </location>
</feature>
<organism evidence="3 4">
    <name type="scientific">Candidatus Bipolaricaulis anaerobius</name>
    <dbReference type="NCBI Taxonomy" id="2026885"/>
    <lineage>
        <taxon>Bacteria</taxon>
        <taxon>Candidatus Bipolaricaulota</taxon>
        <taxon>Candidatus Bipolaricaulia</taxon>
        <taxon>Candidatus Bipolaricaulales</taxon>
        <taxon>Candidatus Bipolaricaulaceae</taxon>
        <taxon>Candidatus Bipolaricaulis</taxon>
    </lineage>
</organism>
<protein>
    <recommendedName>
        <fullName evidence="2">Methylated-DNA-[protein]-cysteine S-methyltransferase DNA binding domain-containing protein</fullName>
    </recommendedName>
</protein>
<dbReference type="InterPro" id="IPR052520">
    <property type="entry name" value="ATL_DNA_repair"/>
</dbReference>
<dbReference type="KEGG" id="bana:BARAN1_0117"/>
<keyword evidence="4" id="KW-1185">Reference proteome</keyword>
<evidence type="ECO:0000313" key="3">
    <source>
        <dbReference type="EMBL" id="SQD92142.1"/>
    </source>
</evidence>
<accession>A0A2X3KIG7</accession>
<dbReference type="CDD" id="cd06445">
    <property type="entry name" value="ATase"/>
    <property type="match status" value="1"/>
</dbReference>
<keyword evidence="1" id="KW-0227">DNA damage</keyword>
<dbReference type="GO" id="GO:0003824">
    <property type="term" value="F:catalytic activity"/>
    <property type="evidence" value="ECO:0007669"/>
    <property type="project" value="InterPro"/>
</dbReference>
<dbReference type="GO" id="GO:0006281">
    <property type="term" value="P:DNA repair"/>
    <property type="evidence" value="ECO:0007669"/>
    <property type="project" value="InterPro"/>
</dbReference>
<reference evidence="4" key="1">
    <citation type="submission" date="2018-05" db="EMBL/GenBank/DDBJ databases">
        <authorList>
            <person name="Hao L."/>
        </authorList>
    </citation>
    <scope>NUCLEOTIDE SEQUENCE [LARGE SCALE GENOMIC DNA]</scope>
</reference>